<name>A0A3P3R6A7_9EURY</name>
<reference evidence="3 4" key="1">
    <citation type="submission" date="2018-11" db="EMBL/GenBank/DDBJ databases">
        <title>Taxonoimc description of Halomarina strain SPP-AMP-1.</title>
        <authorList>
            <person name="Pal Y."/>
            <person name="Srinivasana K."/>
            <person name="Verma A."/>
            <person name="Kumar P."/>
        </authorList>
    </citation>
    <scope>NUCLEOTIDE SEQUENCE [LARGE SCALE GENOMIC DNA]</scope>
    <source>
        <strain evidence="3 4">SPP-AMP-1</strain>
    </source>
</reference>
<dbReference type="EMBL" id="RRCH01000037">
    <property type="protein sequence ID" value="RRJ28439.1"/>
    <property type="molecule type" value="Genomic_DNA"/>
</dbReference>
<feature type="region of interest" description="Disordered" evidence="1">
    <location>
        <begin position="229"/>
        <end position="249"/>
    </location>
</feature>
<feature type="compositionally biased region" description="Polar residues" evidence="1">
    <location>
        <begin position="142"/>
        <end position="151"/>
    </location>
</feature>
<feature type="compositionally biased region" description="Low complexity" evidence="1">
    <location>
        <begin position="73"/>
        <end position="82"/>
    </location>
</feature>
<sequence length="249" mass="26656">MSRRRGPRGRERDTTSNQSQQILQVVLIGAGVLFLLIGAVIAAGINLPGTGALSNTGDDSSSASTPDPEQTPTATSEMSSDTTTEESTETTTTTEEPTETTTTTEEPTETTTTTEEPTQTSSPTQTTTEATRTATSGGLSIVDTTDQNGNGYVSDFDITVRADTRLAGMDSGKNGDPYLAVQINGQQFGRTDILKQRTADGVFSIDVKPSDLARYDRGQLQITVQLMDRDPGQDEQVDSWTQTVNYEPE</sequence>
<protein>
    <recommendedName>
        <fullName evidence="5">C2 domain-containing protein</fullName>
    </recommendedName>
</protein>
<feature type="region of interest" description="Disordered" evidence="1">
    <location>
        <begin position="55"/>
        <end position="153"/>
    </location>
</feature>
<keyword evidence="2" id="KW-0472">Membrane</keyword>
<evidence type="ECO:0000256" key="2">
    <source>
        <dbReference type="SAM" id="Phobius"/>
    </source>
</evidence>
<feature type="compositionally biased region" description="Polar residues" evidence="1">
    <location>
        <begin position="55"/>
        <end position="72"/>
    </location>
</feature>
<dbReference type="RefSeq" id="WP_124956422.1">
    <property type="nucleotide sequence ID" value="NZ_RRCH01000037.1"/>
</dbReference>
<dbReference type="Proteomes" id="UP000282322">
    <property type="component" value="Unassembled WGS sequence"/>
</dbReference>
<evidence type="ECO:0000313" key="3">
    <source>
        <dbReference type="EMBL" id="RRJ28439.1"/>
    </source>
</evidence>
<feature type="compositionally biased region" description="Low complexity" evidence="1">
    <location>
        <begin position="89"/>
        <end position="136"/>
    </location>
</feature>
<keyword evidence="2" id="KW-1133">Transmembrane helix</keyword>
<keyword evidence="4" id="KW-1185">Reference proteome</keyword>
<evidence type="ECO:0000313" key="4">
    <source>
        <dbReference type="Proteomes" id="UP000282322"/>
    </source>
</evidence>
<keyword evidence="2" id="KW-0812">Transmembrane</keyword>
<evidence type="ECO:0008006" key="5">
    <source>
        <dbReference type="Google" id="ProtNLM"/>
    </source>
</evidence>
<dbReference type="AlphaFoldDB" id="A0A3P3R6A7"/>
<feature type="transmembrane region" description="Helical" evidence="2">
    <location>
        <begin position="21"/>
        <end position="45"/>
    </location>
</feature>
<feature type="compositionally biased region" description="Polar residues" evidence="1">
    <location>
        <begin position="238"/>
        <end position="249"/>
    </location>
</feature>
<organism evidence="3 4">
    <name type="scientific">Halocatena pleomorpha</name>
    <dbReference type="NCBI Taxonomy" id="1785090"/>
    <lineage>
        <taxon>Archaea</taxon>
        <taxon>Methanobacteriati</taxon>
        <taxon>Methanobacteriota</taxon>
        <taxon>Stenosarchaea group</taxon>
        <taxon>Halobacteria</taxon>
        <taxon>Halobacteriales</taxon>
        <taxon>Natronomonadaceae</taxon>
        <taxon>Halocatena</taxon>
    </lineage>
</organism>
<evidence type="ECO:0000256" key="1">
    <source>
        <dbReference type="SAM" id="MobiDB-lite"/>
    </source>
</evidence>
<comment type="caution">
    <text evidence="3">The sequence shown here is derived from an EMBL/GenBank/DDBJ whole genome shotgun (WGS) entry which is preliminary data.</text>
</comment>
<gene>
    <name evidence="3" type="ORF">EIK79_15835</name>
</gene>
<proteinExistence type="predicted"/>
<accession>A0A3P3R6A7</accession>